<reference evidence="3" key="1">
    <citation type="submission" date="2017-02" db="UniProtKB">
        <authorList>
            <consortium name="WormBaseParasite"/>
        </authorList>
    </citation>
    <scope>IDENTIFICATION</scope>
</reference>
<protein>
    <submittedName>
        <fullName evidence="3">Transposase</fullName>
    </submittedName>
</protein>
<accession>A0A0N4Y6W1</accession>
<name>A0A0N4Y6W1_NIPBR</name>
<dbReference type="Proteomes" id="UP000271162">
    <property type="component" value="Unassembled WGS sequence"/>
</dbReference>
<keyword evidence="2" id="KW-1185">Reference proteome</keyword>
<reference evidence="1 2" key="2">
    <citation type="submission" date="2018-11" db="EMBL/GenBank/DDBJ databases">
        <authorList>
            <consortium name="Pathogen Informatics"/>
        </authorList>
    </citation>
    <scope>NUCLEOTIDE SEQUENCE [LARGE SCALE GENOMIC DNA]</scope>
</reference>
<evidence type="ECO:0000313" key="1">
    <source>
        <dbReference type="EMBL" id="VDL75442.1"/>
    </source>
</evidence>
<proteinExistence type="predicted"/>
<dbReference type="WBParaSite" id="NBR_0001185201-mRNA-1">
    <property type="protein sequence ID" value="NBR_0001185201-mRNA-1"/>
    <property type="gene ID" value="NBR_0001185201"/>
</dbReference>
<dbReference type="AlphaFoldDB" id="A0A0N4Y6W1"/>
<evidence type="ECO:0000313" key="2">
    <source>
        <dbReference type="Proteomes" id="UP000271162"/>
    </source>
</evidence>
<gene>
    <name evidence="1" type="ORF">NBR_LOCUS11853</name>
</gene>
<organism evidence="3">
    <name type="scientific">Nippostrongylus brasiliensis</name>
    <name type="common">Rat hookworm</name>
    <dbReference type="NCBI Taxonomy" id="27835"/>
    <lineage>
        <taxon>Eukaryota</taxon>
        <taxon>Metazoa</taxon>
        <taxon>Ecdysozoa</taxon>
        <taxon>Nematoda</taxon>
        <taxon>Chromadorea</taxon>
        <taxon>Rhabditida</taxon>
        <taxon>Rhabditina</taxon>
        <taxon>Rhabditomorpha</taxon>
        <taxon>Strongyloidea</taxon>
        <taxon>Heligmosomidae</taxon>
        <taxon>Nippostrongylus</taxon>
    </lineage>
</organism>
<evidence type="ECO:0000313" key="3">
    <source>
        <dbReference type="WBParaSite" id="NBR_0001185201-mRNA-1"/>
    </source>
</evidence>
<dbReference type="EMBL" id="UYSL01020615">
    <property type="protein sequence ID" value="VDL75442.1"/>
    <property type="molecule type" value="Genomic_DNA"/>
</dbReference>
<sequence>MAFLDISEKSISEGKTRHTTFGSTLRVNVERQLLNDVHLLSTLIRIYYYDFVELGYS</sequence>